<dbReference type="EMBL" id="FMJC01000001">
    <property type="protein sequence ID" value="SCM71079.1"/>
    <property type="molecule type" value="Genomic_DNA"/>
</dbReference>
<protein>
    <recommendedName>
        <fullName evidence="8">MotA/TolQ/ExbB proton channel domain-containing protein</fullName>
    </recommendedName>
</protein>
<evidence type="ECO:0000256" key="5">
    <source>
        <dbReference type="ARBA" id="ARBA00023136"/>
    </source>
</evidence>
<feature type="transmembrane region" description="Helical" evidence="7">
    <location>
        <begin position="6"/>
        <end position="26"/>
    </location>
</feature>
<dbReference type="RefSeq" id="WP_179979628.1">
    <property type="nucleotide sequence ID" value="NZ_LT608333.1"/>
</dbReference>
<name>A0A212L125_9BACT</name>
<gene>
    <name evidence="9" type="ORF">KL86DES1_10851</name>
</gene>
<evidence type="ECO:0000256" key="1">
    <source>
        <dbReference type="ARBA" id="ARBA00004651"/>
    </source>
</evidence>
<comment type="similarity">
    <text evidence="6">Belongs to the exbB/tolQ family.</text>
</comment>
<feature type="transmembrane region" description="Helical" evidence="7">
    <location>
        <begin position="146"/>
        <end position="170"/>
    </location>
</feature>
<comment type="subcellular location">
    <subcellularLocation>
        <location evidence="1">Cell membrane</location>
        <topology evidence="1">Multi-pass membrane protein</topology>
    </subcellularLocation>
    <subcellularLocation>
        <location evidence="6">Membrane</location>
        <topology evidence="6">Multi-pass membrane protein</topology>
    </subcellularLocation>
</comment>
<reference evidence="9" key="1">
    <citation type="submission" date="2016-08" db="EMBL/GenBank/DDBJ databases">
        <authorList>
            <person name="Seilhamer J.J."/>
        </authorList>
    </citation>
    <scope>NUCLEOTIDE SEQUENCE</scope>
    <source>
        <strain evidence="9">86-1</strain>
    </source>
</reference>
<dbReference type="PANTHER" id="PTHR30625:SF11">
    <property type="entry name" value="MOTA_TOLQ_EXBB PROTON CHANNEL DOMAIN-CONTAINING PROTEIN"/>
    <property type="match status" value="1"/>
</dbReference>
<dbReference type="GO" id="GO:0005886">
    <property type="term" value="C:plasma membrane"/>
    <property type="evidence" value="ECO:0007669"/>
    <property type="project" value="UniProtKB-SubCell"/>
</dbReference>
<evidence type="ECO:0000259" key="8">
    <source>
        <dbReference type="Pfam" id="PF01618"/>
    </source>
</evidence>
<dbReference type="InterPro" id="IPR002898">
    <property type="entry name" value="MotA_ExbB_proton_chnl"/>
</dbReference>
<evidence type="ECO:0000256" key="7">
    <source>
        <dbReference type="SAM" id="Phobius"/>
    </source>
</evidence>
<feature type="transmembrane region" description="Helical" evidence="7">
    <location>
        <begin position="101"/>
        <end position="126"/>
    </location>
</feature>
<feature type="domain" description="MotA/TolQ/ExbB proton channel" evidence="8">
    <location>
        <begin position="81"/>
        <end position="181"/>
    </location>
</feature>
<keyword evidence="6" id="KW-0813">Transport</keyword>
<dbReference type="AlphaFoldDB" id="A0A212L125"/>
<dbReference type="Pfam" id="PF01618">
    <property type="entry name" value="MotA_ExbB"/>
    <property type="match status" value="1"/>
</dbReference>
<accession>A0A212L125</accession>
<evidence type="ECO:0000256" key="3">
    <source>
        <dbReference type="ARBA" id="ARBA00022692"/>
    </source>
</evidence>
<evidence type="ECO:0000256" key="4">
    <source>
        <dbReference type="ARBA" id="ARBA00022989"/>
    </source>
</evidence>
<keyword evidence="3 7" id="KW-0812">Transmembrane</keyword>
<keyword evidence="6" id="KW-0653">Protein transport</keyword>
<evidence type="ECO:0000256" key="2">
    <source>
        <dbReference type="ARBA" id="ARBA00022475"/>
    </source>
</evidence>
<dbReference type="InterPro" id="IPR050790">
    <property type="entry name" value="ExbB/TolQ_transport"/>
</dbReference>
<proteinExistence type="inferred from homology"/>
<dbReference type="GO" id="GO:0017038">
    <property type="term" value="P:protein import"/>
    <property type="evidence" value="ECO:0007669"/>
    <property type="project" value="TreeGrafter"/>
</dbReference>
<keyword evidence="5 7" id="KW-0472">Membrane</keyword>
<evidence type="ECO:0000313" key="9">
    <source>
        <dbReference type="EMBL" id="SCM71079.1"/>
    </source>
</evidence>
<dbReference type="PANTHER" id="PTHR30625">
    <property type="entry name" value="PROTEIN TOLQ"/>
    <property type="match status" value="1"/>
</dbReference>
<sequence length="198" mass="20640">MNIIALGGWMMWPLLAVSILTLTVIVERLLLYASCSLPDDALRGDLLKATSSGDVETVAERMATVPLLQAFAQQLTAASPNRESSLHLAGGQILEQLERRLGLLGAIARLAPLMGLLGTVSGMISIFSSIAHASSGVDMSMLADGIWQALLNTASGLCIAIVAQFSLAFFSARLKNISSMLDAAGNAALLQPDAGTAC</sequence>
<keyword evidence="4 7" id="KW-1133">Transmembrane helix</keyword>
<evidence type="ECO:0000256" key="6">
    <source>
        <dbReference type="RuleBase" id="RU004057"/>
    </source>
</evidence>
<keyword evidence="2" id="KW-1003">Cell membrane</keyword>
<organism evidence="9">
    <name type="scientific">uncultured Desulfovibrio sp</name>
    <dbReference type="NCBI Taxonomy" id="167968"/>
    <lineage>
        <taxon>Bacteria</taxon>
        <taxon>Pseudomonadati</taxon>
        <taxon>Thermodesulfobacteriota</taxon>
        <taxon>Desulfovibrionia</taxon>
        <taxon>Desulfovibrionales</taxon>
        <taxon>Desulfovibrionaceae</taxon>
        <taxon>Desulfovibrio</taxon>
        <taxon>environmental samples</taxon>
    </lineage>
</organism>